<reference evidence="7 8" key="1">
    <citation type="submission" date="2015-12" db="EMBL/GenBank/DDBJ databases">
        <title>Genome sequence of Oceanibaculum pacificum MCCC 1A02656.</title>
        <authorList>
            <person name="Lu L."/>
            <person name="Lai Q."/>
            <person name="Shao Z."/>
            <person name="Qian P."/>
        </authorList>
    </citation>
    <scope>NUCLEOTIDE SEQUENCE [LARGE SCALE GENOMIC DNA]</scope>
    <source>
        <strain evidence="7 8">MCCC 1A02656</strain>
    </source>
</reference>
<dbReference type="InterPro" id="IPR017968">
    <property type="entry name" value="Acylphosphatase_CS"/>
</dbReference>
<accession>A0A154VA48</accession>
<dbReference type="PRINTS" id="PR00112">
    <property type="entry name" value="ACYLPHPHTASE"/>
</dbReference>
<evidence type="ECO:0000256" key="1">
    <source>
        <dbReference type="ARBA" id="ARBA00005614"/>
    </source>
</evidence>
<evidence type="ECO:0000256" key="5">
    <source>
        <dbReference type="RuleBase" id="RU004168"/>
    </source>
</evidence>
<dbReference type="STRING" id="580166.AUP43_14880"/>
<dbReference type="PANTHER" id="PTHR47268:SF4">
    <property type="entry name" value="ACYLPHOSPHATASE"/>
    <property type="match status" value="1"/>
</dbReference>
<dbReference type="SUPFAM" id="SSF54975">
    <property type="entry name" value="Acylphosphatase/BLUF domain-like"/>
    <property type="match status" value="1"/>
</dbReference>
<dbReference type="InterPro" id="IPR001792">
    <property type="entry name" value="Acylphosphatase-like_dom"/>
</dbReference>
<dbReference type="Gene3D" id="3.30.70.100">
    <property type="match status" value="1"/>
</dbReference>
<dbReference type="GO" id="GO:0003998">
    <property type="term" value="F:acylphosphatase activity"/>
    <property type="evidence" value="ECO:0007669"/>
    <property type="project" value="UniProtKB-EC"/>
</dbReference>
<dbReference type="InterPro" id="IPR036046">
    <property type="entry name" value="Acylphosphatase-like_dom_sf"/>
</dbReference>
<evidence type="ECO:0000256" key="4">
    <source>
        <dbReference type="PROSITE-ProRule" id="PRU00520"/>
    </source>
</evidence>
<comment type="similarity">
    <text evidence="1 5">Belongs to the acylphosphatase family.</text>
</comment>
<feature type="active site" evidence="4">
    <location>
        <position position="38"/>
    </location>
</feature>
<dbReference type="EMBL" id="LPXN01000174">
    <property type="protein sequence ID" value="KZC98236.1"/>
    <property type="molecule type" value="Genomic_DNA"/>
</dbReference>
<evidence type="ECO:0000313" key="8">
    <source>
        <dbReference type="Proteomes" id="UP000076400"/>
    </source>
</evidence>
<comment type="catalytic activity">
    <reaction evidence="3 4">
        <text>an acyl phosphate + H2O = a carboxylate + phosphate + H(+)</text>
        <dbReference type="Rhea" id="RHEA:14965"/>
        <dbReference type="ChEBI" id="CHEBI:15377"/>
        <dbReference type="ChEBI" id="CHEBI:15378"/>
        <dbReference type="ChEBI" id="CHEBI:29067"/>
        <dbReference type="ChEBI" id="CHEBI:43474"/>
        <dbReference type="ChEBI" id="CHEBI:59918"/>
        <dbReference type="EC" id="3.6.1.7"/>
    </reaction>
</comment>
<feature type="domain" description="Acylphosphatase-like" evidence="6">
    <location>
        <begin position="5"/>
        <end position="92"/>
    </location>
</feature>
<sequence length="94" mass="10019">MTDQAVRLSIQGKVQGVWYRAWTVQEATGRGLRGWVRNRKDGSVEAVLVGSPEAVEAMIEACRQGPPAARVSDIEVTATSPADVGPGFAQLPTL</sequence>
<dbReference type="PROSITE" id="PS51160">
    <property type="entry name" value="ACYLPHOSPHATASE_3"/>
    <property type="match status" value="1"/>
</dbReference>
<evidence type="ECO:0000256" key="2">
    <source>
        <dbReference type="ARBA" id="ARBA00012150"/>
    </source>
</evidence>
<name>A0A154VA48_9PROT</name>
<keyword evidence="8" id="KW-1185">Reference proteome</keyword>
<keyword evidence="4" id="KW-0378">Hydrolase</keyword>
<dbReference type="PROSITE" id="PS00151">
    <property type="entry name" value="ACYLPHOSPHATASE_2"/>
    <property type="match status" value="1"/>
</dbReference>
<dbReference type="InterPro" id="IPR020456">
    <property type="entry name" value="Acylphosphatase"/>
</dbReference>
<gene>
    <name evidence="7" type="ORF">AUP43_14880</name>
</gene>
<dbReference type="Proteomes" id="UP000076400">
    <property type="component" value="Unassembled WGS sequence"/>
</dbReference>
<dbReference type="RefSeq" id="WP_067560281.1">
    <property type="nucleotide sequence ID" value="NZ_LPXN01000174.1"/>
</dbReference>
<dbReference type="OrthoDB" id="5295388at2"/>
<evidence type="ECO:0000313" key="7">
    <source>
        <dbReference type="EMBL" id="KZC98236.1"/>
    </source>
</evidence>
<evidence type="ECO:0000256" key="3">
    <source>
        <dbReference type="ARBA" id="ARBA00047645"/>
    </source>
</evidence>
<evidence type="ECO:0000259" key="6">
    <source>
        <dbReference type="PROSITE" id="PS51160"/>
    </source>
</evidence>
<dbReference type="AlphaFoldDB" id="A0A154VA48"/>
<dbReference type="Pfam" id="PF00708">
    <property type="entry name" value="Acylphosphatase"/>
    <property type="match status" value="1"/>
</dbReference>
<proteinExistence type="inferred from homology"/>
<dbReference type="NCBIfam" id="NF010996">
    <property type="entry name" value="PRK14421.1"/>
    <property type="match status" value="1"/>
</dbReference>
<dbReference type="EC" id="3.6.1.7" evidence="2 4"/>
<feature type="active site" evidence="4">
    <location>
        <position position="20"/>
    </location>
</feature>
<comment type="caution">
    <text evidence="7">The sequence shown here is derived from an EMBL/GenBank/DDBJ whole genome shotgun (WGS) entry which is preliminary data.</text>
</comment>
<organism evidence="7 8">
    <name type="scientific">Oceanibaculum pacificum</name>
    <dbReference type="NCBI Taxonomy" id="580166"/>
    <lineage>
        <taxon>Bacteria</taxon>
        <taxon>Pseudomonadati</taxon>
        <taxon>Pseudomonadota</taxon>
        <taxon>Alphaproteobacteria</taxon>
        <taxon>Rhodospirillales</taxon>
        <taxon>Oceanibaculaceae</taxon>
        <taxon>Oceanibaculum</taxon>
    </lineage>
</organism>
<protein>
    <recommendedName>
        <fullName evidence="2 4">acylphosphatase</fullName>
        <ecNumber evidence="2 4">3.6.1.7</ecNumber>
    </recommendedName>
</protein>
<dbReference type="PANTHER" id="PTHR47268">
    <property type="entry name" value="ACYLPHOSPHATASE"/>
    <property type="match status" value="1"/>
</dbReference>